<reference evidence="1" key="1">
    <citation type="journal article" date="2015" name="Nature">
        <title>Complex archaea that bridge the gap between prokaryotes and eukaryotes.</title>
        <authorList>
            <person name="Spang A."/>
            <person name="Saw J.H."/>
            <person name="Jorgensen S.L."/>
            <person name="Zaremba-Niedzwiedzka K."/>
            <person name="Martijn J."/>
            <person name="Lind A.E."/>
            <person name="van Eijk R."/>
            <person name="Schleper C."/>
            <person name="Guy L."/>
            <person name="Ettema T.J."/>
        </authorList>
    </citation>
    <scope>NUCLEOTIDE SEQUENCE</scope>
</reference>
<evidence type="ECO:0000313" key="1">
    <source>
        <dbReference type="EMBL" id="KKL56883.1"/>
    </source>
</evidence>
<comment type="caution">
    <text evidence="1">The sequence shown here is derived from an EMBL/GenBank/DDBJ whole genome shotgun (WGS) entry which is preliminary data.</text>
</comment>
<sequence>MADPTDAELDELEVLHNKAIRALEALTYPNQDSNGRAIATTLSAMKPLIKALRACRQHGGAALEVLQDWENTPGNHRGAAWWHEWERKRRAALGKGVGDAN</sequence>
<gene>
    <name evidence="1" type="ORF">LCGC14_2240950</name>
</gene>
<proteinExistence type="predicted"/>
<dbReference type="EMBL" id="LAZR01030345">
    <property type="protein sequence ID" value="KKL56883.1"/>
    <property type="molecule type" value="Genomic_DNA"/>
</dbReference>
<organism evidence="1">
    <name type="scientific">marine sediment metagenome</name>
    <dbReference type="NCBI Taxonomy" id="412755"/>
    <lineage>
        <taxon>unclassified sequences</taxon>
        <taxon>metagenomes</taxon>
        <taxon>ecological metagenomes</taxon>
    </lineage>
</organism>
<name>A0A0F9D575_9ZZZZ</name>
<accession>A0A0F9D575</accession>
<dbReference type="AlphaFoldDB" id="A0A0F9D575"/>
<protein>
    <submittedName>
        <fullName evidence="1">Uncharacterized protein</fullName>
    </submittedName>
</protein>